<comment type="caution">
    <text evidence="2">The sequence shown here is derived from an EMBL/GenBank/DDBJ whole genome shotgun (WGS) entry which is preliminary data.</text>
</comment>
<sequence length="114" mass="12252">MPQTIRLEFAKSNTKVSKPKPQPNTATTASHPALMHHSLDVTQMSMPQHHQQTTAIHPNMHMSAAAAAAAAAAAGLPPSGAATVRLVPATSQLDIHHIILFIKSRSSEPSWFYK</sequence>
<organism evidence="2 3">
    <name type="scientific">Eumeta variegata</name>
    <name type="common">Bagworm moth</name>
    <name type="synonym">Eumeta japonica</name>
    <dbReference type="NCBI Taxonomy" id="151549"/>
    <lineage>
        <taxon>Eukaryota</taxon>
        <taxon>Metazoa</taxon>
        <taxon>Ecdysozoa</taxon>
        <taxon>Arthropoda</taxon>
        <taxon>Hexapoda</taxon>
        <taxon>Insecta</taxon>
        <taxon>Pterygota</taxon>
        <taxon>Neoptera</taxon>
        <taxon>Endopterygota</taxon>
        <taxon>Lepidoptera</taxon>
        <taxon>Glossata</taxon>
        <taxon>Ditrysia</taxon>
        <taxon>Tineoidea</taxon>
        <taxon>Psychidae</taxon>
        <taxon>Oiketicinae</taxon>
        <taxon>Eumeta</taxon>
    </lineage>
</organism>
<reference evidence="2 3" key="1">
    <citation type="journal article" date="2019" name="Commun. Biol.">
        <title>The bagworm genome reveals a unique fibroin gene that provides high tensile strength.</title>
        <authorList>
            <person name="Kono N."/>
            <person name="Nakamura H."/>
            <person name="Ohtoshi R."/>
            <person name="Tomita M."/>
            <person name="Numata K."/>
            <person name="Arakawa K."/>
        </authorList>
    </citation>
    <scope>NUCLEOTIDE SEQUENCE [LARGE SCALE GENOMIC DNA]</scope>
</reference>
<accession>A0A4C1TCK0</accession>
<dbReference type="EMBL" id="BGZK01004965">
    <property type="protein sequence ID" value="GBP11864.1"/>
    <property type="molecule type" value="Genomic_DNA"/>
</dbReference>
<dbReference type="AlphaFoldDB" id="A0A4C1TCK0"/>
<proteinExistence type="predicted"/>
<feature type="region of interest" description="Disordered" evidence="1">
    <location>
        <begin position="9"/>
        <end position="32"/>
    </location>
</feature>
<keyword evidence="3" id="KW-1185">Reference proteome</keyword>
<dbReference type="STRING" id="151549.A0A4C1TCK0"/>
<dbReference type="Proteomes" id="UP000299102">
    <property type="component" value="Unassembled WGS sequence"/>
</dbReference>
<protein>
    <submittedName>
        <fullName evidence="2">Protein couch potato</fullName>
    </submittedName>
</protein>
<evidence type="ECO:0000313" key="2">
    <source>
        <dbReference type="EMBL" id="GBP11864.1"/>
    </source>
</evidence>
<evidence type="ECO:0000256" key="1">
    <source>
        <dbReference type="SAM" id="MobiDB-lite"/>
    </source>
</evidence>
<gene>
    <name evidence="2" type="primary">cpo</name>
    <name evidence="2" type="ORF">EVAR_73995_1</name>
</gene>
<dbReference type="OrthoDB" id="431169at2759"/>
<evidence type="ECO:0000313" key="3">
    <source>
        <dbReference type="Proteomes" id="UP000299102"/>
    </source>
</evidence>
<name>A0A4C1TCK0_EUMVA</name>